<dbReference type="Proteomes" id="UP000198897">
    <property type="component" value="Unassembled WGS sequence"/>
</dbReference>
<dbReference type="GO" id="GO:0019243">
    <property type="term" value="P:methylglyoxal catabolic process to D-lactate via S-lactoyl-glutathione"/>
    <property type="evidence" value="ECO:0007669"/>
    <property type="project" value="TreeGrafter"/>
</dbReference>
<dbReference type="RefSeq" id="WP_089755055.1">
    <property type="nucleotide sequence ID" value="NZ_FOOG01000091.1"/>
</dbReference>
<evidence type="ECO:0000256" key="1">
    <source>
        <dbReference type="ARBA" id="ARBA00023016"/>
    </source>
</evidence>
<dbReference type="GO" id="GO:0005737">
    <property type="term" value="C:cytoplasm"/>
    <property type="evidence" value="ECO:0007669"/>
    <property type="project" value="TreeGrafter"/>
</dbReference>
<proteinExistence type="inferred from homology"/>
<protein>
    <submittedName>
        <fullName evidence="6">Putative intracellular protease/amidase</fullName>
    </submittedName>
</protein>
<dbReference type="GO" id="GO:0008233">
    <property type="term" value="F:peptidase activity"/>
    <property type="evidence" value="ECO:0007669"/>
    <property type="project" value="UniProtKB-KW"/>
</dbReference>
<reference evidence="7" key="1">
    <citation type="submission" date="2016-10" db="EMBL/GenBank/DDBJ databases">
        <authorList>
            <person name="Varghese N."/>
            <person name="Submissions S."/>
        </authorList>
    </citation>
    <scope>NUCLEOTIDE SEQUENCE [LARGE SCALE GENOMIC DNA]</scope>
    <source>
        <strain evidence="7">FP5</strain>
    </source>
</reference>
<feature type="region of interest" description="Disordered" evidence="4">
    <location>
        <begin position="176"/>
        <end position="223"/>
    </location>
</feature>
<evidence type="ECO:0000259" key="5">
    <source>
        <dbReference type="Pfam" id="PF01965"/>
    </source>
</evidence>
<dbReference type="InterPro" id="IPR050325">
    <property type="entry name" value="Prot/Nucl_acid_deglycase"/>
</dbReference>
<evidence type="ECO:0000256" key="3">
    <source>
        <dbReference type="ARBA" id="ARBA00038493"/>
    </source>
</evidence>
<dbReference type="InterPro" id="IPR002818">
    <property type="entry name" value="DJ-1/PfpI"/>
</dbReference>
<sequence length="223" mass="24496">MTKILMIATNVDQLDSDHQTGLWLSDFVEPATEFKEAGFEVIAASLKGGRIPIDPHSYSNELPRVWDGVMEPIHNTPMLSEIDPSEFEGVFLCGGHGAMMDFPNNETIEHVLRHFLTEKKIIASVGHGSAGLIGVTDHNGEAIVRGRTMTGFTDKEEKETGIESLLPFKVEEQLQAEGAGFEAAPPDKDHVEVDQHFITGQNPRSSLSTAQAVIKKIRKPQPQ</sequence>
<feature type="domain" description="DJ-1/PfpI" evidence="5">
    <location>
        <begin position="25"/>
        <end position="215"/>
    </location>
</feature>
<keyword evidence="7" id="KW-1185">Reference proteome</keyword>
<keyword evidence="2" id="KW-0456">Lyase</keyword>
<gene>
    <name evidence="6" type="ORF">SAMN05216353_1911</name>
</gene>
<organism evidence="6 7">
    <name type="scientific">Halobacillus alkaliphilus</name>
    <dbReference type="NCBI Taxonomy" id="396056"/>
    <lineage>
        <taxon>Bacteria</taxon>
        <taxon>Bacillati</taxon>
        <taxon>Bacillota</taxon>
        <taxon>Bacilli</taxon>
        <taxon>Bacillales</taxon>
        <taxon>Bacillaceae</taxon>
        <taxon>Halobacillus</taxon>
    </lineage>
</organism>
<keyword evidence="1" id="KW-0346">Stress response</keyword>
<dbReference type="SUPFAM" id="SSF52317">
    <property type="entry name" value="Class I glutamine amidotransferase-like"/>
    <property type="match status" value="1"/>
</dbReference>
<accession>A0A1I2TXG7</accession>
<dbReference type="Pfam" id="PF01965">
    <property type="entry name" value="DJ-1_PfpI"/>
    <property type="match status" value="1"/>
</dbReference>
<evidence type="ECO:0000313" key="6">
    <source>
        <dbReference type="EMBL" id="SFG69534.1"/>
    </source>
</evidence>
<dbReference type="CDD" id="cd03141">
    <property type="entry name" value="GATase1_Hsp31_like"/>
    <property type="match status" value="1"/>
</dbReference>
<evidence type="ECO:0000313" key="7">
    <source>
        <dbReference type="Proteomes" id="UP000198897"/>
    </source>
</evidence>
<dbReference type="OrthoDB" id="9792284at2"/>
<keyword evidence="6" id="KW-0645">Protease</keyword>
<name>A0A1I2TXG7_9BACI</name>
<dbReference type="GO" id="GO:0019172">
    <property type="term" value="F:glyoxalase III activity"/>
    <property type="evidence" value="ECO:0007669"/>
    <property type="project" value="TreeGrafter"/>
</dbReference>
<dbReference type="PANTHER" id="PTHR48094:SF11">
    <property type="entry name" value="GLUTATHIONE-INDEPENDENT GLYOXALASE HSP31-RELATED"/>
    <property type="match status" value="1"/>
</dbReference>
<comment type="similarity">
    <text evidence="3">Belongs to the peptidase C56 family. HSP31-like subfamily.</text>
</comment>
<dbReference type="AlphaFoldDB" id="A0A1I2TXG7"/>
<feature type="compositionally biased region" description="Polar residues" evidence="4">
    <location>
        <begin position="198"/>
        <end position="211"/>
    </location>
</feature>
<evidence type="ECO:0000256" key="2">
    <source>
        <dbReference type="ARBA" id="ARBA00023239"/>
    </source>
</evidence>
<dbReference type="GO" id="GO:0006508">
    <property type="term" value="P:proteolysis"/>
    <property type="evidence" value="ECO:0007669"/>
    <property type="project" value="UniProtKB-KW"/>
</dbReference>
<feature type="compositionally biased region" description="Basic and acidic residues" evidence="4">
    <location>
        <begin position="185"/>
        <end position="195"/>
    </location>
</feature>
<dbReference type="PANTHER" id="PTHR48094">
    <property type="entry name" value="PROTEIN/NUCLEIC ACID DEGLYCASE DJ-1-RELATED"/>
    <property type="match status" value="1"/>
</dbReference>
<dbReference type="InterPro" id="IPR029062">
    <property type="entry name" value="Class_I_gatase-like"/>
</dbReference>
<dbReference type="Gene3D" id="3.40.50.880">
    <property type="match status" value="1"/>
</dbReference>
<keyword evidence="6" id="KW-0378">Hydrolase</keyword>
<evidence type="ECO:0000256" key="4">
    <source>
        <dbReference type="SAM" id="MobiDB-lite"/>
    </source>
</evidence>
<dbReference type="EMBL" id="FOOG01000091">
    <property type="protein sequence ID" value="SFG69534.1"/>
    <property type="molecule type" value="Genomic_DNA"/>
</dbReference>